<evidence type="ECO:0000256" key="1">
    <source>
        <dbReference type="SAM" id="SignalP"/>
    </source>
</evidence>
<protein>
    <submittedName>
        <fullName evidence="2">Uncharacterized protein</fullName>
    </submittedName>
</protein>
<evidence type="ECO:0000313" key="2">
    <source>
        <dbReference type="EMBL" id="MBX46328.1"/>
    </source>
</evidence>
<organism evidence="2">
    <name type="scientific">Rhizophora mucronata</name>
    <name type="common">Asiatic mangrove</name>
    <dbReference type="NCBI Taxonomy" id="61149"/>
    <lineage>
        <taxon>Eukaryota</taxon>
        <taxon>Viridiplantae</taxon>
        <taxon>Streptophyta</taxon>
        <taxon>Embryophyta</taxon>
        <taxon>Tracheophyta</taxon>
        <taxon>Spermatophyta</taxon>
        <taxon>Magnoliopsida</taxon>
        <taxon>eudicotyledons</taxon>
        <taxon>Gunneridae</taxon>
        <taxon>Pentapetalae</taxon>
        <taxon>rosids</taxon>
        <taxon>fabids</taxon>
        <taxon>Malpighiales</taxon>
        <taxon>Rhizophoraceae</taxon>
        <taxon>Rhizophora</taxon>
    </lineage>
</organism>
<feature type="chain" id="PRO_5015117515" evidence="1">
    <location>
        <begin position="20"/>
        <end position="51"/>
    </location>
</feature>
<dbReference type="EMBL" id="GGEC01065844">
    <property type="protein sequence ID" value="MBX46328.1"/>
    <property type="molecule type" value="Transcribed_RNA"/>
</dbReference>
<accession>A0A2P2NUY9</accession>
<sequence length="51" mass="5876">MAQICVLVGLLLKLHPAFLVQEAKYNFKKLSTRWNFREQKAAKHALAILHS</sequence>
<dbReference type="AlphaFoldDB" id="A0A2P2NUY9"/>
<proteinExistence type="predicted"/>
<reference evidence="2" key="1">
    <citation type="submission" date="2018-02" db="EMBL/GenBank/DDBJ databases">
        <title>Rhizophora mucronata_Transcriptome.</title>
        <authorList>
            <person name="Meera S.P."/>
            <person name="Sreeshan A."/>
            <person name="Augustine A."/>
        </authorList>
    </citation>
    <scope>NUCLEOTIDE SEQUENCE</scope>
    <source>
        <tissue evidence="2">Leaf</tissue>
    </source>
</reference>
<name>A0A2P2NUY9_RHIMU</name>
<keyword evidence="1" id="KW-0732">Signal</keyword>
<feature type="signal peptide" evidence="1">
    <location>
        <begin position="1"/>
        <end position="19"/>
    </location>
</feature>